<organism evidence="2 3">
    <name type="scientific">Ephemerocybe angulata</name>
    <dbReference type="NCBI Taxonomy" id="980116"/>
    <lineage>
        <taxon>Eukaryota</taxon>
        <taxon>Fungi</taxon>
        <taxon>Dikarya</taxon>
        <taxon>Basidiomycota</taxon>
        <taxon>Agaricomycotina</taxon>
        <taxon>Agaricomycetes</taxon>
        <taxon>Agaricomycetidae</taxon>
        <taxon>Agaricales</taxon>
        <taxon>Agaricineae</taxon>
        <taxon>Psathyrellaceae</taxon>
        <taxon>Ephemerocybe</taxon>
    </lineage>
</organism>
<proteinExistence type="predicted"/>
<evidence type="ECO:0000313" key="2">
    <source>
        <dbReference type="EMBL" id="KAF6742873.1"/>
    </source>
</evidence>
<evidence type="ECO:0000256" key="1">
    <source>
        <dbReference type="SAM" id="MobiDB-lite"/>
    </source>
</evidence>
<sequence>MSPKEPEDDGHFETASEEPESPKNRTSKKPASKSTASKKLEKTQQQKEEEEEEERRVSEDEGSITKVLSSDNDDVDSAKHELPHPLSRIDNQSQLSYIPITYVRIPLGERGYKRSA</sequence>
<comment type="caution">
    <text evidence="2">The sequence shown here is derived from an EMBL/GenBank/DDBJ whole genome shotgun (WGS) entry which is preliminary data.</text>
</comment>
<feature type="region of interest" description="Disordered" evidence="1">
    <location>
        <begin position="1"/>
        <end position="87"/>
    </location>
</feature>
<dbReference type="EMBL" id="JACGCI010000163">
    <property type="protein sequence ID" value="KAF6742873.1"/>
    <property type="molecule type" value="Genomic_DNA"/>
</dbReference>
<reference evidence="2 3" key="1">
    <citation type="submission" date="2020-07" db="EMBL/GenBank/DDBJ databases">
        <title>Comparative genomics of pyrophilous fungi reveals a link between fire events and developmental genes.</title>
        <authorList>
            <consortium name="DOE Joint Genome Institute"/>
            <person name="Steindorff A.S."/>
            <person name="Carver A."/>
            <person name="Calhoun S."/>
            <person name="Stillman K."/>
            <person name="Liu H."/>
            <person name="Lipzen A."/>
            <person name="Pangilinan J."/>
            <person name="Labutti K."/>
            <person name="Bruns T.D."/>
            <person name="Grigoriev I.V."/>
        </authorList>
    </citation>
    <scope>NUCLEOTIDE SEQUENCE [LARGE SCALE GENOMIC DNA]</scope>
    <source>
        <strain evidence="2 3">CBS 144469</strain>
    </source>
</reference>
<dbReference type="Proteomes" id="UP000521943">
    <property type="component" value="Unassembled WGS sequence"/>
</dbReference>
<evidence type="ECO:0000313" key="3">
    <source>
        <dbReference type="Proteomes" id="UP000521943"/>
    </source>
</evidence>
<accession>A0A8H6H9H9</accession>
<feature type="compositionally biased region" description="Basic and acidic residues" evidence="1">
    <location>
        <begin position="38"/>
        <end position="47"/>
    </location>
</feature>
<name>A0A8H6H9H9_9AGAR</name>
<protein>
    <submittedName>
        <fullName evidence="2">Uncharacterized protein</fullName>
    </submittedName>
</protein>
<keyword evidence="3" id="KW-1185">Reference proteome</keyword>
<gene>
    <name evidence="2" type="ORF">DFP72DRAFT_1081053</name>
</gene>
<dbReference type="AlphaFoldDB" id="A0A8H6H9H9"/>